<reference evidence="2 3" key="1">
    <citation type="journal article" date="2022" name="bioRxiv">
        <title>Genomics of Preaxostyla Flagellates Illuminates Evolutionary Transitions and the Path Towards Mitochondrial Loss.</title>
        <authorList>
            <person name="Novak L.V.F."/>
            <person name="Treitli S.C."/>
            <person name="Pyrih J."/>
            <person name="Halakuc P."/>
            <person name="Pipaliya S.V."/>
            <person name="Vacek V."/>
            <person name="Brzon O."/>
            <person name="Soukal P."/>
            <person name="Eme L."/>
            <person name="Dacks J.B."/>
            <person name="Karnkowska A."/>
            <person name="Elias M."/>
            <person name="Hampl V."/>
        </authorList>
    </citation>
    <scope>NUCLEOTIDE SEQUENCE [LARGE SCALE GENOMIC DNA]</scope>
    <source>
        <strain evidence="2">NAU3</strain>
        <tissue evidence="2">Gut</tissue>
    </source>
</reference>
<dbReference type="EMBL" id="JARBJD010000410">
    <property type="protein sequence ID" value="KAK2942409.1"/>
    <property type="molecule type" value="Genomic_DNA"/>
</dbReference>
<feature type="signal peptide" evidence="1">
    <location>
        <begin position="1"/>
        <end position="17"/>
    </location>
</feature>
<protein>
    <submittedName>
        <fullName evidence="2">Uncharacterized protein</fullName>
    </submittedName>
</protein>
<evidence type="ECO:0000313" key="2">
    <source>
        <dbReference type="EMBL" id="KAK2942409.1"/>
    </source>
</evidence>
<feature type="chain" id="PRO_5045239674" evidence="1">
    <location>
        <begin position="18"/>
        <end position="115"/>
    </location>
</feature>
<proteinExistence type="predicted"/>
<keyword evidence="3" id="KW-1185">Reference proteome</keyword>
<dbReference type="Proteomes" id="UP001281761">
    <property type="component" value="Unassembled WGS sequence"/>
</dbReference>
<gene>
    <name evidence="2" type="ORF">BLNAU_22676</name>
</gene>
<organism evidence="2 3">
    <name type="scientific">Blattamonas nauphoetae</name>
    <dbReference type="NCBI Taxonomy" id="2049346"/>
    <lineage>
        <taxon>Eukaryota</taxon>
        <taxon>Metamonada</taxon>
        <taxon>Preaxostyla</taxon>
        <taxon>Oxymonadida</taxon>
        <taxon>Blattamonas</taxon>
    </lineage>
</organism>
<name>A0ABQ9WSD8_9EUKA</name>
<sequence>MCCCGCCCCACCTCCCGAWCCRKTKKCCRADRVCCEDDSIQQSEAQPAEHIEYVQDTVQPAPYVYALPPNHPTQMPLVYQQNGAVPAPVGVPVAVAVPATAPQFNAYPVLPSKDS</sequence>
<keyword evidence="1" id="KW-0732">Signal</keyword>
<evidence type="ECO:0000256" key="1">
    <source>
        <dbReference type="SAM" id="SignalP"/>
    </source>
</evidence>
<evidence type="ECO:0000313" key="3">
    <source>
        <dbReference type="Proteomes" id="UP001281761"/>
    </source>
</evidence>
<accession>A0ABQ9WSD8</accession>
<comment type="caution">
    <text evidence="2">The sequence shown here is derived from an EMBL/GenBank/DDBJ whole genome shotgun (WGS) entry which is preliminary data.</text>
</comment>